<keyword evidence="8" id="KW-0460">Magnesium</keyword>
<comment type="catalytic activity">
    <reaction evidence="13">
        <text>C-terminal L-alpha-aminoacyl-L-glutamyl-L-glutamyl-[tubulin] + L-tyrosine + ATP = C-terminal L-alpha-aminoacyl-L-glutamyl-L-glutamyl-L-tyrosyl-[tubulin] + ADP + phosphate + H(+)</text>
        <dbReference type="Rhea" id="RHEA:17605"/>
        <dbReference type="Rhea" id="RHEA-COMP:16434"/>
        <dbReference type="Rhea" id="RHEA-COMP:16435"/>
        <dbReference type="ChEBI" id="CHEBI:15378"/>
        <dbReference type="ChEBI" id="CHEBI:30616"/>
        <dbReference type="ChEBI" id="CHEBI:43474"/>
        <dbReference type="ChEBI" id="CHEBI:58315"/>
        <dbReference type="ChEBI" id="CHEBI:149554"/>
        <dbReference type="ChEBI" id="CHEBI:149555"/>
        <dbReference type="ChEBI" id="CHEBI:456216"/>
        <dbReference type="EC" id="6.3.2.25"/>
    </reaction>
</comment>
<dbReference type="InterPro" id="IPR004344">
    <property type="entry name" value="TTL/TTLL_fam"/>
</dbReference>
<comment type="function">
    <text evidence="10">Catalyzes the post-translational addition of a tyrosine to the C-terminal end of detyrosinated alpha-tubulin.</text>
</comment>
<evidence type="ECO:0000256" key="11">
    <source>
        <dbReference type="ARBA" id="ARBA00038960"/>
    </source>
</evidence>
<dbReference type="Gene3D" id="3.30.470.20">
    <property type="entry name" value="ATP-grasp fold, B domain"/>
    <property type="match status" value="1"/>
</dbReference>
<evidence type="ECO:0000256" key="6">
    <source>
        <dbReference type="ARBA" id="ARBA00022741"/>
    </source>
</evidence>
<comment type="cofactor">
    <cofactor evidence="1">
        <name>Mg(2+)</name>
        <dbReference type="ChEBI" id="CHEBI:18420"/>
    </cofactor>
</comment>
<dbReference type="PROSITE" id="PS51221">
    <property type="entry name" value="TTL"/>
    <property type="match status" value="1"/>
</dbReference>
<dbReference type="Pfam" id="PF03133">
    <property type="entry name" value="TTL"/>
    <property type="match status" value="1"/>
</dbReference>
<dbReference type="OrthoDB" id="202825at2759"/>
<evidence type="ECO:0000256" key="4">
    <source>
        <dbReference type="ARBA" id="ARBA00011245"/>
    </source>
</evidence>
<dbReference type="PANTHER" id="PTHR46570:SF1">
    <property type="entry name" value="TUBULIN--TYROSINE LIGASE"/>
    <property type="match status" value="1"/>
</dbReference>
<dbReference type="GO" id="GO:0005524">
    <property type="term" value="F:ATP binding"/>
    <property type="evidence" value="ECO:0007669"/>
    <property type="project" value="UniProtKB-KW"/>
</dbReference>
<evidence type="ECO:0000256" key="10">
    <source>
        <dbReference type="ARBA" id="ARBA00037791"/>
    </source>
</evidence>
<dbReference type="GO" id="GO:0005876">
    <property type="term" value="C:spindle microtubule"/>
    <property type="evidence" value="ECO:0007669"/>
    <property type="project" value="TreeGrafter"/>
</dbReference>
<keyword evidence="9" id="KW-0630">Potassium</keyword>
<evidence type="ECO:0000256" key="12">
    <source>
        <dbReference type="ARBA" id="ARBA00041021"/>
    </source>
</evidence>
<comment type="similarity">
    <text evidence="3">Belongs to the tubulin--tyrosine ligase family.</text>
</comment>
<gene>
    <name evidence="14" type="ORF">PECAL_5P15470</name>
</gene>
<name>A0A8J2SZE4_9STRA</name>
<comment type="cofactor">
    <cofactor evidence="2">
        <name>K(+)</name>
        <dbReference type="ChEBI" id="CHEBI:29103"/>
    </cofactor>
</comment>
<evidence type="ECO:0000256" key="9">
    <source>
        <dbReference type="ARBA" id="ARBA00022958"/>
    </source>
</evidence>
<evidence type="ECO:0000313" key="14">
    <source>
        <dbReference type="EMBL" id="CAH0376959.1"/>
    </source>
</evidence>
<evidence type="ECO:0000256" key="3">
    <source>
        <dbReference type="ARBA" id="ARBA00006820"/>
    </source>
</evidence>
<keyword evidence="6" id="KW-0547">Nucleotide-binding</keyword>
<dbReference type="EC" id="6.3.2.25" evidence="11"/>
<dbReference type="GO" id="GO:0000226">
    <property type="term" value="P:microtubule cytoskeleton organization"/>
    <property type="evidence" value="ECO:0007669"/>
    <property type="project" value="TreeGrafter"/>
</dbReference>
<evidence type="ECO:0000313" key="15">
    <source>
        <dbReference type="Proteomes" id="UP000789595"/>
    </source>
</evidence>
<keyword evidence="5" id="KW-0436">Ligase</keyword>
<dbReference type="SUPFAM" id="SSF56059">
    <property type="entry name" value="Glutathione synthetase ATP-binding domain-like"/>
    <property type="match status" value="1"/>
</dbReference>
<evidence type="ECO:0000256" key="2">
    <source>
        <dbReference type="ARBA" id="ARBA00001958"/>
    </source>
</evidence>
<comment type="subunit">
    <text evidence="4">Monomer.</text>
</comment>
<evidence type="ECO:0000256" key="1">
    <source>
        <dbReference type="ARBA" id="ARBA00001946"/>
    </source>
</evidence>
<proteinExistence type="inferred from homology"/>
<keyword evidence="7" id="KW-0067">ATP-binding</keyword>
<dbReference type="Proteomes" id="UP000789595">
    <property type="component" value="Unassembled WGS sequence"/>
</dbReference>
<evidence type="ECO:0000256" key="7">
    <source>
        <dbReference type="ARBA" id="ARBA00022840"/>
    </source>
</evidence>
<evidence type="ECO:0000256" key="8">
    <source>
        <dbReference type="ARBA" id="ARBA00022842"/>
    </source>
</evidence>
<evidence type="ECO:0000256" key="13">
    <source>
        <dbReference type="ARBA" id="ARBA00047950"/>
    </source>
</evidence>
<keyword evidence="15" id="KW-1185">Reference proteome</keyword>
<comment type="caution">
    <text evidence="14">The sequence shown here is derived from an EMBL/GenBank/DDBJ whole genome shotgun (WGS) entry which is preliminary data.</text>
</comment>
<sequence length="390" mass="43210">MSENVAMSANVQGPTRKYICCVPVEAKENTVTLGSVYGAVVKLLKARGWRRLKSSTQRPGSADLILGGPCAAGIPWKALRVHRTAGTPPLTSFYRSFEQICRKGLLARTLRKNGGPENTPNWFPTSYIVAPGREEAEEERALLRAAHVQRGGDGVSVWILKPSDGGKGANIKVMDTLSQIEAHFDALEDGSIAWVASEYIKTPLLLQPGSRKFDVRIWALLDANYDVHVWNNGVLRTCSVPFTLDASKLNDPFVHLSNHCIQTRSETYGKHESATNEVWLKDFDVYLKQHHNSSVEALAAQWRSIIKETLDAAREFMEVDKFEPPYNCFQVFGFDFMVDSALKVWLVEVNSSPAIAEALADEFAKDVVSVAVDSYLGEECGETAFVRVES</sequence>
<dbReference type="GO" id="GO:0004835">
    <property type="term" value="F:tubulin-tyrosine ligase activity"/>
    <property type="evidence" value="ECO:0007669"/>
    <property type="project" value="UniProtKB-EC"/>
</dbReference>
<evidence type="ECO:0000256" key="5">
    <source>
        <dbReference type="ARBA" id="ARBA00022598"/>
    </source>
</evidence>
<dbReference type="PANTHER" id="PTHR46570">
    <property type="entry name" value="TUBULIN--TYROSINE LIGASE"/>
    <property type="match status" value="1"/>
</dbReference>
<organism evidence="14 15">
    <name type="scientific">Pelagomonas calceolata</name>
    <dbReference type="NCBI Taxonomy" id="35677"/>
    <lineage>
        <taxon>Eukaryota</taxon>
        <taxon>Sar</taxon>
        <taxon>Stramenopiles</taxon>
        <taxon>Ochrophyta</taxon>
        <taxon>Pelagophyceae</taxon>
        <taxon>Pelagomonadales</taxon>
        <taxon>Pelagomonadaceae</taxon>
        <taxon>Pelagomonas</taxon>
    </lineage>
</organism>
<protein>
    <recommendedName>
        <fullName evidence="12">Tubulin--tyrosine ligase</fullName>
        <ecNumber evidence="11">6.3.2.25</ecNumber>
    </recommendedName>
</protein>
<accession>A0A8J2SZE4</accession>
<reference evidence="14" key="1">
    <citation type="submission" date="2021-11" db="EMBL/GenBank/DDBJ databases">
        <authorList>
            <consortium name="Genoscope - CEA"/>
            <person name="William W."/>
        </authorList>
    </citation>
    <scope>NUCLEOTIDE SEQUENCE</scope>
</reference>
<dbReference type="AlphaFoldDB" id="A0A8J2SZE4"/>
<dbReference type="InterPro" id="IPR052492">
    <property type="entry name" value="Tubulin-tyrosine_ligase"/>
</dbReference>
<dbReference type="EMBL" id="CAKKNE010000005">
    <property type="protein sequence ID" value="CAH0376959.1"/>
    <property type="molecule type" value="Genomic_DNA"/>
</dbReference>